<evidence type="ECO:0008006" key="3">
    <source>
        <dbReference type="Google" id="ProtNLM"/>
    </source>
</evidence>
<proteinExistence type="predicted"/>
<dbReference type="RefSeq" id="WP_323294786.1">
    <property type="nucleotide sequence ID" value="NZ_JAYFUM010000001.1"/>
</dbReference>
<accession>A0ABU5Q449</accession>
<evidence type="ECO:0000313" key="1">
    <source>
        <dbReference type="EMBL" id="MEA5137605.1"/>
    </source>
</evidence>
<keyword evidence="2" id="KW-1185">Reference proteome</keyword>
<dbReference type="Proteomes" id="UP001302949">
    <property type="component" value="Unassembled WGS sequence"/>
</dbReference>
<name>A0ABU5Q449_9BACT</name>
<sequence>MKKLLFTVLITVLSYFSIKAQKEFMSGYVVNNTGDTVRGQIDNQKWATSPLKITFKKDNQEVKYELKDIQSFVINNEVTYVRKAIALDITPHQLGSLIESYDRVVVDTTLFLKQLVKGRLSLFFLQDINNKKHFFIEKLNEPIKELIDHRFLRTIDYKTYNVHLDIYNKQLYDLCEDCSNYSGKVFKYLYRDSDLVPLVIKYNIYFGDNKPVEVSKKEKFKSTLFIQAAVGTFGYTIGNSPDEFKKAGLMSGSFGLGGLFEIPSKRRRFGIKADLLYNFYEEDVRLFSSYVIPTNTSYLGAYIGPQYSIYKNVPKKVDVYLNAAVSLEMRLAEKSQHVYYQGLGNTMGFKVGIGTIFNKMNLELTYNNTDAGLKPYPFISGTIQKVSLTFGYALIKK</sequence>
<comment type="caution">
    <text evidence="1">The sequence shown here is derived from an EMBL/GenBank/DDBJ whole genome shotgun (WGS) entry which is preliminary data.</text>
</comment>
<dbReference type="EMBL" id="JAYFUM010000001">
    <property type="protein sequence ID" value="MEA5137605.1"/>
    <property type="molecule type" value="Genomic_DNA"/>
</dbReference>
<evidence type="ECO:0000313" key="2">
    <source>
        <dbReference type="Proteomes" id="UP001302949"/>
    </source>
</evidence>
<reference evidence="1 2" key="1">
    <citation type="submission" date="2023-12" db="EMBL/GenBank/DDBJ databases">
        <title>Novel species of the genus Arcicella isolated from rivers.</title>
        <authorList>
            <person name="Lu H."/>
        </authorList>
    </citation>
    <scope>NUCLEOTIDE SEQUENCE [LARGE SCALE GENOMIC DNA]</scope>
    <source>
        <strain evidence="1 2">KCTC 23307</strain>
    </source>
</reference>
<protein>
    <recommendedName>
        <fullName evidence="3">Outer membrane protein beta-barrel domain-containing protein</fullName>
    </recommendedName>
</protein>
<gene>
    <name evidence="1" type="ORF">VB248_00595</name>
</gene>
<organism evidence="1 2">
    <name type="scientific">Arcicella rigui</name>
    <dbReference type="NCBI Taxonomy" id="797020"/>
    <lineage>
        <taxon>Bacteria</taxon>
        <taxon>Pseudomonadati</taxon>
        <taxon>Bacteroidota</taxon>
        <taxon>Cytophagia</taxon>
        <taxon>Cytophagales</taxon>
        <taxon>Flectobacillaceae</taxon>
        <taxon>Arcicella</taxon>
    </lineage>
</organism>